<proteinExistence type="predicted"/>
<feature type="domain" description="HTH gntR-type" evidence="4">
    <location>
        <begin position="41"/>
        <end position="109"/>
    </location>
</feature>
<dbReference type="AlphaFoldDB" id="A0A486UF44"/>
<accession>A0A486UF44</accession>
<evidence type="ECO:0000313" key="5">
    <source>
        <dbReference type="EMBL" id="VGM37442.1"/>
    </source>
</evidence>
<dbReference type="Pfam" id="PF07702">
    <property type="entry name" value="UTRA"/>
    <property type="match status" value="1"/>
</dbReference>
<dbReference type="InterPro" id="IPR050679">
    <property type="entry name" value="Bact_HTH_transcr_reg"/>
</dbReference>
<evidence type="ECO:0000256" key="2">
    <source>
        <dbReference type="ARBA" id="ARBA00023125"/>
    </source>
</evidence>
<keyword evidence="1" id="KW-0805">Transcription regulation</keyword>
<dbReference type="GO" id="GO:0003677">
    <property type="term" value="F:DNA binding"/>
    <property type="evidence" value="ECO:0007669"/>
    <property type="project" value="UniProtKB-KW"/>
</dbReference>
<dbReference type="Gene3D" id="1.10.10.10">
    <property type="entry name" value="Winged helix-like DNA-binding domain superfamily/Winged helix DNA-binding domain"/>
    <property type="match status" value="1"/>
</dbReference>
<keyword evidence="2" id="KW-0238">DNA-binding</keyword>
<dbReference type="GO" id="GO:0045892">
    <property type="term" value="P:negative regulation of DNA-templated transcription"/>
    <property type="evidence" value="ECO:0007669"/>
    <property type="project" value="TreeGrafter"/>
</dbReference>
<dbReference type="PANTHER" id="PTHR44846">
    <property type="entry name" value="MANNOSYL-D-GLYCERATE TRANSPORT/METABOLISM SYSTEM REPRESSOR MNGR-RELATED"/>
    <property type="match status" value="1"/>
</dbReference>
<dbReference type="PANTHER" id="PTHR44846:SF1">
    <property type="entry name" value="MANNOSYL-D-GLYCERATE TRANSPORT_METABOLISM SYSTEM REPRESSOR MNGR-RELATED"/>
    <property type="match status" value="1"/>
</dbReference>
<dbReference type="EMBL" id="CAAHDH010000001">
    <property type="protein sequence ID" value="VGM37442.1"/>
    <property type="molecule type" value="Genomic_DNA"/>
</dbReference>
<dbReference type="Gene3D" id="3.40.1410.10">
    <property type="entry name" value="Chorismate lyase-like"/>
    <property type="match status" value="1"/>
</dbReference>
<dbReference type="PROSITE" id="PS50949">
    <property type="entry name" value="HTH_GNTR"/>
    <property type="match status" value="1"/>
</dbReference>
<dbReference type="Pfam" id="PF00392">
    <property type="entry name" value="GntR"/>
    <property type="match status" value="1"/>
</dbReference>
<dbReference type="SUPFAM" id="SSF46785">
    <property type="entry name" value="Winged helix' DNA-binding domain"/>
    <property type="match status" value="1"/>
</dbReference>
<dbReference type="CDD" id="cd07377">
    <property type="entry name" value="WHTH_GntR"/>
    <property type="match status" value="1"/>
</dbReference>
<dbReference type="InterPro" id="IPR000524">
    <property type="entry name" value="Tscrpt_reg_HTH_GntR"/>
</dbReference>
<dbReference type="SUPFAM" id="SSF64288">
    <property type="entry name" value="Chorismate lyase-like"/>
    <property type="match status" value="1"/>
</dbReference>
<dbReference type="SMART" id="SM00866">
    <property type="entry name" value="UTRA"/>
    <property type="match status" value="1"/>
</dbReference>
<dbReference type="InterPro" id="IPR011663">
    <property type="entry name" value="UTRA"/>
</dbReference>
<dbReference type="GO" id="GO:0003700">
    <property type="term" value="F:DNA-binding transcription factor activity"/>
    <property type="evidence" value="ECO:0007669"/>
    <property type="project" value="InterPro"/>
</dbReference>
<reference evidence="5" key="1">
    <citation type="submission" date="2019-03" db="EMBL/GenBank/DDBJ databases">
        <authorList>
            <consortium name="Pathogen Informatics"/>
        </authorList>
    </citation>
    <scope>NUCLEOTIDE SEQUENCE</scope>
    <source>
        <strain evidence="5">5012STDY7626362</strain>
    </source>
</reference>
<evidence type="ECO:0000256" key="3">
    <source>
        <dbReference type="ARBA" id="ARBA00023163"/>
    </source>
</evidence>
<dbReference type="InterPro" id="IPR036388">
    <property type="entry name" value="WH-like_DNA-bd_sf"/>
</dbReference>
<protein>
    <submittedName>
        <fullName evidence="5">HTH-type transcriptional regulator YidP</fullName>
    </submittedName>
</protein>
<evidence type="ECO:0000259" key="4">
    <source>
        <dbReference type="PROSITE" id="PS50949"/>
    </source>
</evidence>
<gene>
    <name evidence="5" type="primary">yidP_1</name>
    <name evidence="5" type="ORF">SAMEA4873563_00975</name>
</gene>
<dbReference type="SMART" id="SM00345">
    <property type="entry name" value="HTH_GNTR"/>
    <property type="match status" value="1"/>
</dbReference>
<evidence type="ECO:0000256" key="1">
    <source>
        <dbReference type="ARBA" id="ARBA00023015"/>
    </source>
</evidence>
<sequence length="273" mass="31304">MARFIDELVLKFSLKCKNNLLFTLSYSLICLTSATLARHLKVIYKKIAIELRTRINSDDYAVGDMLPSEKALAAELQVSVMTLRKALALLEEEKLIARRHGSGTCIVRKSNYHGGELEGFNYQMQVVGVTNYRNKVIEFTLLDAPPAIAQQLKIQPGEKVYYVRRLRLIDEVPILVENSYIPFATFPWLSVGNLEQSKFNYFKKECHITIIESHRSYTPVLATREQAELLQVAPNSLLLRVQSVSYAQNRAIVDFSEIYQNTSKYNVKHITRR</sequence>
<dbReference type="InterPro" id="IPR036390">
    <property type="entry name" value="WH_DNA-bd_sf"/>
</dbReference>
<keyword evidence="3" id="KW-0804">Transcription</keyword>
<organism evidence="5">
    <name type="scientific">Klebsiella pneumoniae</name>
    <dbReference type="NCBI Taxonomy" id="573"/>
    <lineage>
        <taxon>Bacteria</taxon>
        <taxon>Pseudomonadati</taxon>
        <taxon>Pseudomonadota</taxon>
        <taxon>Gammaproteobacteria</taxon>
        <taxon>Enterobacterales</taxon>
        <taxon>Enterobacteriaceae</taxon>
        <taxon>Klebsiella/Raoultella group</taxon>
        <taxon>Klebsiella</taxon>
        <taxon>Klebsiella pneumoniae complex</taxon>
    </lineage>
</organism>
<dbReference type="InterPro" id="IPR028978">
    <property type="entry name" value="Chorismate_lyase_/UTRA_dom_sf"/>
</dbReference>
<name>A0A486UF44_KLEPN</name>